<sequence>MNHWLPLDGITVMHCSANKSKNGDRLEPVGQGQDNSVPEFAYKQGSQTARGGYPYPPGPKPPVPEPTLLTESKI</sequence>
<organism evidence="3 5">
    <name type="scientific">Phytophthora rubi</name>
    <dbReference type="NCBI Taxonomy" id="129364"/>
    <lineage>
        <taxon>Eukaryota</taxon>
        <taxon>Sar</taxon>
        <taxon>Stramenopiles</taxon>
        <taxon>Oomycota</taxon>
        <taxon>Peronosporomycetes</taxon>
        <taxon>Peronosporales</taxon>
        <taxon>Peronosporaceae</taxon>
        <taxon>Phytophthora</taxon>
    </lineage>
</organism>
<evidence type="ECO:0000313" key="6">
    <source>
        <dbReference type="Proteomes" id="UP000434957"/>
    </source>
</evidence>
<comment type="caution">
    <text evidence="3">The sequence shown here is derived from an EMBL/GenBank/DDBJ whole genome shotgun (WGS) entry which is preliminary data.</text>
</comment>
<evidence type="ECO:0000313" key="4">
    <source>
        <dbReference type="EMBL" id="KAE9302250.1"/>
    </source>
</evidence>
<gene>
    <name evidence="3" type="ORF">PR001_g21213</name>
    <name evidence="2" type="ORF">PR002_g21698</name>
    <name evidence="4" type="ORF">PR003_g22316</name>
</gene>
<dbReference type="EMBL" id="QXFU01002226">
    <property type="protein sequence ID" value="KAE8988650.1"/>
    <property type="molecule type" value="Genomic_DNA"/>
</dbReference>
<feature type="region of interest" description="Disordered" evidence="1">
    <location>
        <begin position="18"/>
        <end position="74"/>
    </location>
</feature>
<dbReference type="Proteomes" id="UP000435112">
    <property type="component" value="Unassembled WGS sequence"/>
</dbReference>
<dbReference type="AlphaFoldDB" id="A0A6A3J9Z0"/>
<name>A0A6A3J9Z0_9STRA</name>
<proteinExistence type="predicted"/>
<evidence type="ECO:0000256" key="1">
    <source>
        <dbReference type="SAM" id="MobiDB-lite"/>
    </source>
</evidence>
<accession>A0A6A3J9Z0</accession>
<evidence type="ECO:0000313" key="7">
    <source>
        <dbReference type="Proteomes" id="UP000435112"/>
    </source>
</evidence>
<dbReference type="EMBL" id="QXFV01002188">
    <property type="protein sequence ID" value="KAE8991480.1"/>
    <property type="molecule type" value="Genomic_DNA"/>
</dbReference>
<dbReference type="Proteomes" id="UP000429607">
    <property type="component" value="Unassembled WGS sequence"/>
</dbReference>
<feature type="compositionally biased region" description="Pro residues" evidence="1">
    <location>
        <begin position="54"/>
        <end position="65"/>
    </location>
</feature>
<evidence type="ECO:0000313" key="2">
    <source>
        <dbReference type="EMBL" id="KAE8988650.1"/>
    </source>
</evidence>
<reference evidence="5 7" key="1">
    <citation type="submission" date="2018-09" db="EMBL/GenBank/DDBJ databases">
        <title>Genomic investigation of the strawberry pathogen Phytophthora fragariae indicates pathogenicity is determined by transcriptional variation in three key races.</title>
        <authorList>
            <person name="Adams T.M."/>
            <person name="Armitage A.D."/>
            <person name="Sobczyk M.K."/>
            <person name="Bates H.J."/>
            <person name="Dunwell J.M."/>
            <person name="Nellist C.F."/>
            <person name="Harrison R.J."/>
        </authorList>
    </citation>
    <scope>NUCLEOTIDE SEQUENCE [LARGE SCALE GENOMIC DNA]</scope>
    <source>
        <strain evidence="3 5">SCRP249</strain>
        <strain evidence="2 7">SCRP324</strain>
        <strain evidence="4 6">SCRP333</strain>
    </source>
</reference>
<dbReference type="EMBL" id="QXFT01002194">
    <property type="protein sequence ID" value="KAE9302250.1"/>
    <property type="molecule type" value="Genomic_DNA"/>
</dbReference>
<evidence type="ECO:0000313" key="3">
    <source>
        <dbReference type="EMBL" id="KAE8991480.1"/>
    </source>
</evidence>
<dbReference type="Proteomes" id="UP000434957">
    <property type="component" value="Unassembled WGS sequence"/>
</dbReference>
<evidence type="ECO:0000313" key="5">
    <source>
        <dbReference type="Proteomes" id="UP000429607"/>
    </source>
</evidence>
<keyword evidence="6" id="KW-1185">Reference proteome</keyword>
<protein>
    <submittedName>
        <fullName evidence="3">Uncharacterized protein</fullName>
    </submittedName>
</protein>